<proteinExistence type="predicted"/>
<dbReference type="SMART" id="SM00240">
    <property type="entry name" value="FHA"/>
    <property type="match status" value="1"/>
</dbReference>
<feature type="domain" description="FHA" evidence="8">
    <location>
        <begin position="109"/>
        <end position="164"/>
    </location>
</feature>
<dbReference type="PANTHER" id="PTHR15067:SF7">
    <property type="entry name" value="E3 UBIQUITIN-PROTEIN LIGASE DMA1-RELATED"/>
    <property type="match status" value="1"/>
</dbReference>
<dbReference type="OrthoDB" id="687730at2759"/>
<dbReference type="Proteomes" id="UP000605846">
    <property type="component" value="Unassembled WGS sequence"/>
</dbReference>
<dbReference type="GO" id="GO:0061630">
    <property type="term" value="F:ubiquitin protein ligase activity"/>
    <property type="evidence" value="ECO:0007669"/>
    <property type="project" value="TreeGrafter"/>
</dbReference>
<dbReference type="AlphaFoldDB" id="A0A8H7BTL5"/>
<name>A0A8H7BTL5_9FUNG</name>
<evidence type="ECO:0000256" key="5">
    <source>
        <dbReference type="ARBA" id="ARBA00022833"/>
    </source>
</evidence>
<feature type="compositionally biased region" description="Low complexity" evidence="7">
    <location>
        <begin position="38"/>
        <end position="67"/>
    </location>
</feature>
<feature type="compositionally biased region" description="Low complexity" evidence="7">
    <location>
        <begin position="14"/>
        <end position="25"/>
    </location>
</feature>
<feature type="region of interest" description="Disordered" evidence="7">
    <location>
        <begin position="38"/>
        <end position="78"/>
    </location>
</feature>
<feature type="compositionally biased region" description="Basic and acidic residues" evidence="7">
    <location>
        <begin position="415"/>
        <end position="429"/>
    </location>
</feature>
<organism evidence="10 11">
    <name type="scientific">Apophysomyces ossiformis</name>
    <dbReference type="NCBI Taxonomy" id="679940"/>
    <lineage>
        <taxon>Eukaryota</taxon>
        <taxon>Fungi</taxon>
        <taxon>Fungi incertae sedis</taxon>
        <taxon>Mucoromycota</taxon>
        <taxon>Mucoromycotina</taxon>
        <taxon>Mucoromycetes</taxon>
        <taxon>Mucorales</taxon>
        <taxon>Mucorineae</taxon>
        <taxon>Mucoraceae</taxon>
        <taxon>Apophysomyces</taxon>
    </lineage>
</organism>
<dbReference type="GO" id="GO:0016567">
    <property type="term" value="P:protein ubiquitination"/>
    <property type="evidence" value="ECO:0007669"/>
    <property type="project" value="TreeGrafter"/>
</dbReference>
<evidence type="ECO:0000313" key="11">
    <source>
        <dbReference type="Proteomes" id="UP000605846"/>
    </source>
</evidence>
<keyword evidence="5" id="KW-0862">Zinc</keyword>
<dbReference type="GO" id="GO:0005829">
    <property type="term" value="C:cytosol"/>
    <property type="evidence" value="ECO:0007669"/>
    <property type="project" value="TreeGrafter"/>
</dbReference>
<evidence type="ECO:0000313" key="10">
    <source>
        <dbReference type="EMBL" id="KAF7727212.1"/>
    </source>
</evidence>
<evidence type="ECO:0000256" key="1">
    <source>
        <dbReference type="ARBA" id="ARBA00022679"/>
    </source>
</evidence>
<dbReference type="PROSITE" id="PS50089">
    <property type="entry name" value="ZF_RING_2"/>
    <property type="match status" value="1"/>
</dbReference>
<feature type="region of interest" description="Disordered" evidence="7">
    <location>
        <begin position="1"/>
        <end position="25"/>
    </location>
</feature>
<dbReference type="PANTHER" id="PTHR15067">
    <property type="entry name" value="E3 UBIQUITIN-PROTEIN LIGASE RNF8"/>
    <property type="match status" value="1"/>
</dbReference>
<feature type="compositionally biased region" description="Low complexity" evidence="7">
    <location>
        <begin position="457"/>
        <end position="468"/>
    </location>
</feature>
<dbReference type="InterPro" id="IPR000253">
    <property type="entry name" value="FHA_dom"/>
</dbReference>
<dbReference type="EMBL" id="JABAYA010000062">
    <property type="protein sequence ID" value="KAF7727212.1"/>
    <property type="molecule type" value="Genomic_DNA"/>
</dbReference>
<keyword evidence="3 6" id="KW-0863">Zinc-finger</keyword>
<keyword evidence="1" id="KW-0808">Transferase</keyword>
<dbReference type="InterPro" id="IPR001841">
    <property type="entry name" value="Znf_RING"/>
</dbReference>
<accession>A0A8H7BTL5</accession>
<dbReference type="InterPro" id="IPR008984">
    <property type="entry name" value="SMAD_FHA_dom_sf"/>
</dbReference>
<dbReference type="Gene3D" id="2.60.200.20">
    <property type="match status" value="1"/>
</dbReference>
<dbReference type="Gene3D" id="3.30.40.10">
    <property type="entry name" value="Zinc/RING finger domain, C3HC4 (zinc finger)"/>
    <property type="match status" value="1"/>
</dbReference>
<feature type="compositionally biased region" description="Polar residues" evidence="7">
    <location>
        <begin position="377"/>
        <end position="396"/>
    </location>
</feature>
<feature type="region of interest" description="Disordered" evidence="7">
    <location>
        <begin position="335"/>
        <end position="474"/>
    </location>
</feature>
<evidence type="ECO:0000259" key="9">
    <source>
        <dbReference type="PROSITE" id="PS50089"/>
    </source>
</evidence>
<comment type="caution">
    <text evidence="10">The sequence shown here is derived from an EMBL/GenBank/DDBJ whole genome shotgun (WGS) entry which is preliminary data.</text>
</comment>
<dbReference type="GO" id="GO:0032153">
    <property type="term" value="C:cell division site"/>
    <property type="evidence" value="ECO:0007669"/>
    <property type="project" value="TreeGrafter"/>
</dbReference>
<feature type="domain" description="RING-type" evidence="9">
    <location>
        <begin position="272"/>
        <end position="315"/>
    </location>
</feature>
<evidence type="ECO:0000256" key="7">
    <source>
        <dbReference type="SAM" id="MobiDB-lite"/>
    </source>
</evidence>
<evidence type="ECO:0000256" key="4">
    <source>
        <dbReference type="ARBA" id="ARBA00022786"/>
    </source>
</evidence>
<dbReference type="PROSITE" id="PS50006">
    <property type="entry name" value="FHA_DOMAIN"/>
    <property type="match status" value="1"/>
</dbReference>
<protein>
    <submittedName>
        <fullName evidence="10">Uncharacterized protein</fullName>
    </submittedName>
</protein>
<evidence type="ECO:0000259" key="8">
    <source>
        <dbReference type="PROSITE" id="PS50006"/>
    </source>
</evidence>
<dbReference type="SMART" id="SM00184">
    <property type="entry name" value="RING"/>
    <property type="match status" value="1"/>
</dbReference>
<dbReference type="SUPFAM" id="SSF57850">
    <property type="entry name" value="RING/U-box"/>
    <property type="match status" value="1"/>
</dbReference>
<dbReference type="GO" id="GO:0000151">
    <property type="term" value="C:ubiquitin ligase complex"/>
    <property type="evidence" value="ECO:0007669"/>
    <property type="project" value="TreeGrafter"/>
</dbReference>
<feature type="compositionally biased region" description="Polar residues" evidence="7">
    <location>
        <begin position="403"/>
        <end position="414"/>
    </location>
</feature>
<keyword evidence="11" id="KW-1185">Reference proteome</keyword>
<reference evidence="10" key="1">
    <citation type="submission" date="2020-01" db="EMBL/GenBank/DDBJ databases">
        <title>Genome Sequencing of Three Apophysomyces-Like Fungal Strains Confirms a Novel Fungal Genus in the Mucoromycota with divergent Burkholderia-like Endosymbiotic Bacteria.</title>
        <authorList>
            <person name="Stajich J.E."/>
            <person name="Macias A.M."/>
            <person name="Carter-House D."/>
            <person name="Lovett B."/>
            <person name="Kasson L.R."/>
            <person name="Berry K."/>
            <person name="Grigoriev I."/>
            <person name="Chang Y."/>
            <person name="Spatafora J."/>
            <person name="Kasson M.T."/>
        </authorList>
    </citation>
    <scope>NUCLEOTIDE SEQUENCE</scope>
    <source>
        <strain evidence="10">NRRL A-21654</strain>
    </source>
</reference>
<dbReference type="Pfam" id="PF00498">
    <property type="entry name" value="FHA"/>
    <property type="match status" value="1"/>
</dbReference>
<sequence length="589" mass="65983">MSSQYSDQVADHTPSVPVSSSPFRRSLNLSHSASSLLGRRFSRSSQNESSISQRRNTTASTTTTSNAMSPSSQDPKPTMHVRIVPNIENPSRSLIFDIVERDLEAHTYIKVGRFTDRSSSPNNMSFKSKVVSRAHCEIWLDSDGKLYLRDTKSSSGTFLNHVRLSPANQESRPTEIRDGDIVQLGVDYQGGQEEIYRSVKMRFELNRNRNRPLSFNMTAFNNLRNLTSLSAEHAIPAAHPTAPVVPTKPHLDSCTTQHLTLKSCDKNEVDECVICLYALAPFQALFVAPCSHTYHYKCIRPLLQSFPGFQCPICRTYSDLEASVAVEVEDLIETQRREETQTTPSASQVIEEVTEEENERIPALDSSSEEQQPPSSLEHSTTPAQPIPVTSASTEGQDPLSRTLVSSPTYYNDQSRSELLESQGRDRRTVIMPSEDTQAVEMAEACPLPSETTTNASQQQQQQQQQSSRRMGGSSLMEKIKMAFFEKRRAIVVPREQGRKRQNRTRPRSYPNVLQRFDFEEDEIQEPVPEVPNIPSSSANAPGTCYRSLSMQSALTTQTLSRQSTTHLAEIEELSEEGACIQRNSLVMI</sequence>
<dbReference type="SUPFAM" id="SSF49879">
    <property type="entry name" value="SMAD/FHA domain"/>
    <property type="match status" value="1"/>
</dbReference>
<dbReference type="GO" id="GO:0006511">
    <property type="term" value="P:ubiquitin-dependent protein catabolic process"/>
    <property type="evidence" value="ECO:0007669"/>
    <property type="project" value="TreeGrafter"/>
</dbReference>
<keyword evidence="2" id="KW-0479">Metal-binding</keyword>
<keyword evidence="4" id="KW-0833">Ubl conjugation pathway</keyword>
<gene>
    <name evidence="10" type="ORF">EC973_007910</name>
</gene>
<evidence type="ECO:0000256" key="2">
    <source>
        <dbReference type="ARBA" id="ARBA00022723"/>
    </source>
</evidence>
<dbReference type="Pfam" id="PF17123">
    <property type="entry name" value="zf-RING_11"/>
    <property type="match status" value="1"/>
</dbReference>
<dbReference type="InterPro" id="IPR013083">
    <property type="entry name" value="Znf_RING/FYVE/PHD"/>
</dbReference>
<dbReference type="GO" id="GO:0008270">
    <property type="term" value="F:zinc ion binding"/>
    <property type="evidence" value="ECO:0007669"/>
    <property type="project" value="UniProtKB-KW"/>
</dbReference>
<evidence type="ECO:0000256" key="6">
    <source>
        <dbReference type="PROSITE-ProRule" id="PRU00175"/>
    </source>
</evidence>
<evidence type="ECO:0000256" key="3">
    <source>
        <dbReference type="ARBA" id="ARBA00022771"/>
    </source>
</evidence>